<feature type="transmembrane region" description="Helical" evidence="1">
    <location>
        <begin position="37"/>
        <end position="56"/>
    </location>
</feature>
<feature type="transmembrane region" description="Helical" evidence="1">
    <location>
        <begin position="6"/>
        <end position="25"/>
    </location>
</feature>
<accession>A0ABS6IFN7</accession>
<dbReference type="RefSeq" id="WP_216927697.1">
    <property type="nucleotide sequence ID" value="NZ_JAHOPC010000029.1"/>
</dbReference>
<keyword evidence="1" id="KW-0472">Membrane</keyword>
<gene>
    <name evidence="2" type="ORF">KSW38_23125</name>
</gene>
<evidence type="ECO:0000256" key="1">
    <source>
        <dbReference type="SAM" id="Phobius"/>
    </source>
</evidence>
<dbReference type="Proteomes" id="UP000824166">
    <property type="component" value="Unassembled WGS sequence"/>
</dbReference>
<reference evidence="2 3" key="1">
    <citation type="submission" date="2021-06" db="EMBL/GenBank/DDBJ databases">
        <authorList>
            <person name="Jeong J.W."/>
        </authorList>
    </citation>
    <scope>NUCLEOTIDE SEQUENCE [LARGE SCALE GENOMIC DNA]</scope>
    <source>
        <strain evidence="2 3">MMS21-TAE1-1</strain>
    </source>
</reference>
<feature type="transmembrane region" description="Helical" evidence="1">
    <location>
        <begin position="62"/>
        <end position="79"/>
    </location>
</feature>
<keyword evidence="3" id="KW-1185">Reference proteome</keyword>
<name>A0ABS6IFN7_9MICC</name>
<organism evidence="2 3">
    <name type="scientific">Paenarthrobacter aromaticivorans</name>
    <dbReference type="NCBI Taxonomy" id="2849150"/>
    <lineage>
        <taxon>Bacteria</taxon>
        <taxon>Bacillati</taxon>
        <taxon>Actinomycetota</taxon>
        <taxon>Actinomycetes</taxon>
        <taxon>Micrococcales</taxon>
        <taxon>Micrococcaceae</taxon>
        <taxon>Paenarthrobacter</taxon>
    </lineage>
</organism>
<protein>
    <submittedName>
        <fullName evidence="2">Chemotaxis protein</fullName>
    </submittedName>
</protein>
<keyword evidence="1" id="KW-1133">Transmembrane helix</keyword>
<sequence>MAVVLIFLATFAAVALGGWVIYALTHPVAASQGVLIFLCKGAGVFALITAVVAWLGQSLLQAAPPALLMVAFFVAANCLERRWRRW</sequence>
<proteinExistence type="predicted"/>
<evidence type="ECO:0000313" key="3">
    <source>
        <dbReference type="Proteomes" id="UP000824166"/>
    </source>
</evidence>
<keyword evidence="1" id="KW-0812">Transmembrane</keyword>
<evidence type="ECO:0000313" key="2">
    <source>
        <dbReference type="EMBL" id="MBU8869194.1"/>
    </source>
</evidence>
<dbReference type="EMBL" id="JAHOPC010000029">
    <property type="protein sequence ID" value="MBU8869194.1"/>
    <property type="molecule type" value="Genomic_DNA"/>
</dbReference>
<comment type="caution">
    <text evidence="2">The sequence shown here is derived from an EMBL/GenBank/DDBJ whole genome shotgun (WGS) entry which is preliminary data.</text>
</comment>